<reference evidence="1 2" key="1">
    <citation type="submission" date="2019-05" db="EMBL/GenBank/DDBJ databases">
        <title>Another draft genome of Portunus trituberculatus and its Hox gene families provides insights of decapod evolution.</title>
        <authorList>
            <person name="Jeong J.-H."/>
            <person name="Song I."/>
            <person name="Kim S."/>
            <person name="Choi T."/>
            <person name="Kim D."/>
            <person name="Ryu S."/>
            <person name="Kim W."/>
        </authorList>
    </citation>
    <scope>NUCLEOTIDE SEQUENCE [LARGE SCALE GENOMIC DNA]</scope>
    <source>
        <tissue evidence="1">Muscle</tissue>
    </source>
</reference>
<keyword evidence="2" id="KW-1185">Reference proteome</keyword>
<comment type="caution">
    <text evidence="1">The sequence shown here is derived from an EMBL/GenBank/DDBJ whole genome shotgun (WGS) entry which is preliminary data.</text>
</comment>
<sequence length="114" mass="12054">MHYVEASHCPEMEKRLRGLSAIMCTQCTNGVTQTPSAFKQAGVHHTAIACTEVGTGQSLSLQITVFGRCKSPMAAVPVMMRAEDDNLAGSGDVALLSPSTLPWRLLPLDPAATA</sequence>
<name>A0A5B7CHB7_PORTR</name>
<dbReference type="AlphaFoldDB" id="A0A5B7CHB7"/>
<dbReference type="Proteomes" id="UP000324222">
    <property type="component" value="Unassembled WGS sequence"/>
</dbReference>
<accession>A0A5B7CHB7</accession>
<evidence type="ECO:0000313" key="2">
    <source>
        <dbReference type="Proteomes" id="UP000324222"/>
    </source>
</evidence>
<protein>
    <submittedName>
        <fullName evidence="1">Uncharacterized protein</fullName>
    </submittedName>
</protein>
<proteinExistence type="predicted"/>
<gene>
    <name evidence="1" type="ORF">E2C01_001454</name>
</gene>
<dbReference type="EMBL" id="VSRR010000046">
    <property type="protein sequence ID" value="MPC08859.1"/>
    <property type="molecule type" value="Genomic_DNA"/>
</dbReference>
<organism evidence="1 2">
    <name type="scientific">Portunus trituberculatus</name>
    <name type="common">Swimming crab</name>
    <name type="synonym">Neptunus trituberculatus</name>
    <dbReference type="NCBI Taxonomy" id="210409"/>
    <lineage>
        <taxon>Eukaryota</taxon>
        <taxon>Metazoa</taxon>
        <taxon>Ecdysozoa</taxon>
        <taxon>Arthropoda</taxon>
        <taxon>Crustacea</taxon>
        <taxon>Multicrustacea</taxon>
        <taxon>Malacostraca</taxon>
        <taxon>Eumalacostraca</taxon>
        <taxon>Eucarida</taxon>
        <taxon>Decapoda</taxon>
        <taxon>Pleocyemata</taxon>
        <taxon>Brachyura</taxon>
        <taxon>Eubrachyura</taxon>
        <taxon>Portunoidea</taxon>
        <taxon>Portunidae</taxon>
        <taxon>Portuninae</taxon>
        <taxon>Portunus</taxon>
    </lineage>
</organism>
<evidence type="ECO:0000313" key="1">
    <source>
        <dbReference type="EMBL" id="MPC08859.1"/>
    </source>
</evidence>